<organism evidence="1 2">
    <name type="scientific">Dermatophagoides farinae</name>
    <name type="common">American house dust mite</name>
    <dbReference type="NCBI Taxonomy" id="6954"/>
    <lineage>
        <taxon>Eukaryota</taxon>
        <taxon>Metazoa</taxon>
        <taxon>Ecdysozoa</taxon>
        <taxon>Arthropoda</taxon>
        <taxon>Chelicerata</taxon>
        <taxon>Arachnida</taxon>
        <taxon>Acari</taxon>
        <taxon>Acariformes</taxon>
        <taxon>Sarcoptiformes</taxon>
        <taxon>Astigmata</taxon>
        <taxon>Psoroptidia</taxon>
        <taxon>Analgoidea</taxon>
        <taxon>Pyroglyphidae</taxon>
        <taxon>Dermatophagoidinae</taxon>
        <taxon>Dermatophagoides</taxon>
    </lineage>
</organism>
<accession>A0A922KZU8</accession>
<keyword evidence="2" id="KW-1185">Reference proteome</keyword>
<reference evidence="1" key="2">
    <citation type="journal article" date="2022" name="Res Sq">
        <title>Comparative Genomics Reveals Insights into the Divergent Evolution of Astigmatic Mites and Household Pest Adaptations.</title>
        <authorList>
            <person name="Xiong Q."/>
            <person name="Wan A.T.-Y."/>
            <person name="Liu X.-Y."/>
            <person name="Fung C.S.-H."/>
            <person name="Xiao X."/>
            <person name="Malainual N."/>
            <person name="Hou J."/>
            <person name="Wang L."/>
            <person name="Wang M."/>
            <person name="Yang K."/>
            <person name="Cui Y."/>
            <person name="Leung E."/>
            <person name="Nong W."/>
            <person name="Shin S.-K."/>
            <person name="Au S."/>
            <person name="Jeong K.Y."/>
            <person name="Chew F.T."/>
            <person name="Hui J."/>
            <person name="Leung T.F."/>
            <person name="Tungtrongchitr A."/>
            <person name="Zhong N."/>
            <person name="Liu Z."/>
            <person name="Tsui S."/>
        </authorList>
    </citation>
    <scope>NUCLEOTIDE SEQUENCE</scope>
    <source>
        <strain evidence="1">Derf</strain>
        <tissue evidence="1">Whole organism</tissue>
    </source>
</reference>
<dbReference type="AlphaFoldDB" id="A0A922KZU8"/>
<proteinExistence type="predicted"/>
<sequence>MQTDENLIPEQNIGGKKIQFSNIEAFLNRGSIEIKLRKKNETMNEQKTIKKTTFEQLFVFFFQKTKLI</sequence>
<reference evidence="1" key="1">
    <citation type="submission" date="2013-05" db="EMBL/GenBank/DDBJ databases">
        <authorList>
            <person name="Yim A.K.Y."/>
            <person name="Chan T.F."/>
            <person name="Ji K.M."/>
            <person name="Liu X.Y."/>
            <person name="Zhou J.W."/>
            <person name="Li R.Q."/>
            <person name="Yang K.Y."/>
            <person name="Li J."/>
            <person name="Li M."/>
            <person name="Law P.T.W."/>
            <person name="Wu Y.L."/>
            <person name="Cai Z.L."/>
            <person name="Qin H."/>
            <person name="Bao Y."/>
            <person name="Leung R.K.K."/>
            <person name="Ng P.K.S."/>
            <person name="Zou J."/>
            <person name="Zhong X.J."/>
            <person name="Ran P.X."/>
            <person name="Zhong N.S."/>
            <person name="Liu Z.G."/>
            <person name="Tsui S.K.W."/>
        </authorList>
    </citation>
    <scope>NUCLEOTIDE SEQUENCE</scope>
    <source>
        <strain evidence="1">Derf</strain>
        <tissue evidence="1">Whole organism</tissue>
    </source>
</reference>
<dbReference type="Proteomes" id="UP000790347">
    <property type="component" value="Unassembled WGS sequence"/>
</dbReference>
<name>A0A922KZU8_DERFA</name>
<evidence type="ECO:0000313" key="2">
    <source>
        <dbReference type="Proteomes" id="UP000790347"/>
    </source>
</evidence>
<comment type="caution">
    <text evidence="1">The sequence shown here is derived from an EMBL/GenBank/DDBJ whole genome shotgun (WGS) entry which is preliminary data.</text>
</comment>
<dbReference type="EMBL" id="ASGP02000008">
    <property type="protein sequence ID" value="KAH9494324.1"/>
    <property type="molecule type" value="Genomic_DNA"/>
</dbReference>
<protein>
    <submittedName>
        <fullName evidence="1">Uncharacterized protein</fullName>
    </submittedName>
</protein>
<gene>
    <name evidence="1" type="ORF">DERF_015017</name>
</gene>
<evidence type="ECO:0000313" key="1">
    <source>
        <dbReference type="EMBL" id="KAH9494324.1"/>
    </source>
</evidence>